<evidence type="ECO:0000313" key="2">
    <source>
        <dbReference type="WBParaSite" id="RSKR_0000452100.1"/>
    </source>
</evidence>
<reference evidence="2" key="1">
    <citation type="submission" date="2016-11" db="UniProtKB">
        <authorList>
            <consortium name="WormBaseParasite"/>
        </authorList>
    </citation>
    <scope>IDENTIFICATION</scope>
    <source>
        <strain evidence="2">KR3021</strain>
    </source>
</reference>
<accession>A0AC35TU96</accession>
<name>A0AC35TU96_9BILA</name>
<dbReference type="WBParaSite" id="RSKR_0000452100.1">
    <property type="protein sequence ID" value="RSKR_0000452100.1"/>
    <property type="gene ID" value="RSKR_0000452100"/>
</dbReference>
<sequence length="773" mass="86396">MNRGGSTYMGNNRGNYSKKRGNSSVMTTPVYQEVPNYVNGPQQLFSTQDYMTSFGNGIPNNPYAIYTGNPQAYQTAPTSVFYGYNTPSPYHPPAASRDPKDKYLSTIIPNQQGKRGTASNRGGYPNTGAFKKNGATNGGGYKGSAPKKPSQPEAVFTKYACELCKISCVDDRSLKAHMVGKAHKKRTEVVNKEVAPSLLAGKSTHKCDVCDVLCSNKDALKSHVSGKLHEKKVAMLKKLGQTIPVVVFDPINGTSEVESGKVANESKAPKEGKIVGEEYVIQDRNPTTDRQIEYYCKICECKVSDAAARLDHLKGKRHLASYKMIVDPSIVTDNSVTSSMKKVKKGKMVNGGGMSMAYPPSETYANYQQEVARREYSQMCISEGDPHRLSQEEEMLLNKEVELEPAPQQFQDIHHFMCCLEQAIGAIYGMPPSIDKPLIVDFLKIGLVKMELFSYYDKDFELAILLSDYPTLKNVEWLSKHLENFLRSTYDSIEVCCNPKNGGITIKIERYTYEMYVTSGQCRRVDPSQASSNELVVPLEKCLIPLAYLRHDHWFEIKYKANPVFCLVVKIIRNIAQNVVGWELFKTNKWLLLLLVDAATELCGIYVTPYALFYKFLQLISSGFLQTKNLTLKDPCEKGETDLLKDLSQEFKEYLTMSIQHAIRLVAFGQLGYVIFYGQAYQDESCGEEKIAVPGDENVVIKPKEELILESDESGKPDTVVTELRESSPEIKQSLTTPSTPQQLPIEIRLENALKRSNTAPLESLNSGKKVCQ</sequence>
<organism evidence="1 2">
    <name type="scientific">Rhabditophanes sp. KR3021</name>
    <dbReference type="NCBI Taxonomy" id="114890"/>
    <lineage>
        <taxon>Eukaryota</taxon>
        <taxon>Metazoa</taxon>
        <taxon>Ecdysozoa</taxon>
        <taxon>Nematoda</taxon>
        <taxon>Chromadorea</taxon>
        <taxon>Rhabditida</taxon>
        <taxon>Tylenchina</taxon>
        <taxon>Panagrolaimomorpha</taxon>
        <taxon>Strongyloidoidea</taxon>
        <taxon>Alloionematidae</taxon>
        <taxon>Rhabditophanes</taxon>
    </lineage>
</organism>
<evidence type="ECO:0000313" key="1">
    <source>
        <dbReference type="Proteomes" id="UP000095286"/>
    </source>
</evidence>
<protein>
    <submittedName>
        <fullName evidence="2">DZF domain-containing protein</fullName>
    </submittedName>
</protein>
<dbReference type="Proteomes" id="UP000095286">
    <property type="component" value="Unplaced"/>
</dbReference>
<proteinExistence type="predicted"/>